<evidence type="ECO:0000256" key="4">
    <source>
        <dbReference type="ARBA" id="ARBA00022723"/>
    </source>
</evidence>
<evidence type="ECO:0000256" key="2">
    <source>
        <dbReference type="ARBA" id="ARBA00022649"/>
    </source>
</evidence>
<protein>
    <recommendedName>
        <fullName evidence="8">Ribonuclease VapC</fullName>
        <shortName evidence="8">RNase VapC</shortName>
        <ecNumber evidence="8">3.1.-.-</ecNumber>
    </recommendedName>
    <alternativeName>
        <fullName evidence="8">Toxin VapC</fullName>
    </alternativeName>
</protein>
<keyword evidence="3 8" id="KW-0540">Nuclease</keyword>
<comment type="similarity">
    <text evidence="7 8">Belongs to the PINc/VapC protein family.</text>
</comment>
<evidence type="ECO:0000256" key="8">
    <source>
        <dbReference type="HAMAP-Rule" id="MF_00265"/>
    </source>
</evidence>
<keyword evidence="5 8" id="KW-0378">Hydrolase</keyword>
<dbReference type="InterPro" id="IPR002716">
    <property type="entry name" value="PIN_dom"/>
</dbReference>
<dbReference type="SUPFAM" id="SSF88723">
    <property type="entry name" value="PIN domain-like"/>
    <property type="match status" value="1"/>
</dbReference>
<sequence>MTSERLERGLLDTSVFIATGSRRVLDHSKLPMRSFVSVITVAELRAGVLAARDTETRARRLATLEGISDVEALVIDDRAAAQWARLRFRLFEAGRRVNVNDLWIASVALANDLPVVTQDADYEVLLDLGGPAVVRV</sequence>
<evidence type="ECO:0000256" key="3">
    <source>
        <dbReference type="ARBA" id="ARBA00022722"/>
    </source>
</evidence>
<comment type="caution">
    <text evidence="10">The sequence shown here is derived from an EMBL/GenBank/DDBJ whole genome shotgun (WGS) entry which is preliminary data.</text>
</comment>
<dbReference type="HAMAP" id="MF_00265">
    <property type="entry name" value="VapC_Nob1"/>
    <property type="match status" value="1"/>
</dbReference>
<proteinExistence type="inferred from homology"/>
<name>A0ABT2GNB1_9MICO</name>
<evidence type="ECO:0000256" key="1">
    <source>
        <dbReference type="ARBA" id="ARBA00001946"/>
    </source>
</evidence>
<comment type="function">
    <text evidence="8">Toxic component of a toxin-antitoxin (TA) system. An RNase.</text>
</comment>
<feature type="binding site" evidence="8">
    <location>
        <position position="12"/>
    </location>
    <ligand>
        <name>Mg(2+)</name>
        <dbReference type="ChEBI" id="CHEBI:18420"/>
    </ligand>
</feature>
<evidence type="ECO:0000313" key="11">
    <source>
        <dbReference type="Proteomes" id="UP001165584"/>
    </source>
</evidence>
<dbReference type="EMBL" id="JANLCM010000001">
    <property type="protein sequence ID" value="MCS5717077.1"/>
    <property type="molecule type" value="Genomic_DNA"/>
</dbReference>
<dbReference type="Proteomes" id="UP001165584">
    <property type="component" value="Unassembled WGS sequence"/>
</dbReference>
<keyword evidence="4 8" id="KW-0479">Metal-binding</keyword>
<organism evidence="10 11">
    <name type="scientific">Herbiconiux aconitum</name>
    <dbReference type="NCBI Taxonomy" id="2970913"/>
    <lineage>
        <taxon>Bacteria</taxon>
        <taxon>Bacillati</taxon>
        <taxon>Actinomycetota</taxon>
        <taxon>Actinomycetes</taxon>
        <taxon>Micrococcales</taxon>
        <taxon>Microbacteriaceae</taxon>
        <taxon>Herbiconiux</taxon>
    </lineage>
</organism>
<dbReference type="Pfam" id="PF01850">
    <property type="entry name" value="PIN"/>
    <property type="match status" value="1"/>
</dbReference>
<evidence type="ECO:0000256" key="6">
    <source>
        <dbReference type="ARBA" id="ARBA00022842"/>
    </source>
</evidence>
<accession>A0ABT2GNB1</accession>
<keyword evidence="8" id="KW-0800">Toxin</keyword>
<evidence type="ECO:0000313" key="10">
    <source>
        <dbReference type="EMBL" id="MCS5717077.1"/>
    </source>
</evidence>
<feature type="binding site" evidence="8">
    <location>
        <position position="101"/>
    </location>
    <ligand>
        <name>Mg(2+)</name>
        <dbReference type="ChEBI" id="CHEBI:18420"/>
    </ligand>
</feature>
<dbReference type="EC" id="3.1.-.-" evidence="8"/>
<evidence type="ECO:0000259" key="9">
    <source>
        <dbReference type="Pfam" id="PF01850"/>
    </source>
</evidence>
<dbReference type="Gene3D" id="3.40.50.1010">
    <property type="entry name" value="5'-nuclease"/>
    <property type="match status" value="1"/>
</dbReference>
<keyword evidence="6 8" id="KW-0460">Magnesium</keyword>
<dbReference type="InterPro" id="IPR050556">
    <property type="entry name" value="Type_II_TA_system_RNase"/>
</dbReference>
<dbReference type="PANTHER" id="PTHR33653">
    <property type="entry name" value="RIBONUCLEASE VAPC2"/>
    <property type="match status" value="1"/>
</dbReference>
<dbReference type="PANTHER" id="PTHR33653:SF1">
    <property type="entry name" value="RIBONUCLEASE VAPC2"/>
    <property type="match status" value="1"/>
</dbReference>
<dbReference type="InterPro" id="IPR029060">
    <property type="entry name" value="PIN-like_dom_sf"/>
</dbReference>
<keyword evidence="2 8" id="KW-1277">Toxin-antitoxin system</keyword>
<dbReference type="CDD" id="cd18768">
    <property type="entry name" value="PIN_MtVapC4-C5-like"/>
    <property type="match status" value="1"/>
</dbReference>
<reference evidence="10" key="1">
    <citation type="submission" date="2022-08" db="EMBL/GenBank/DDBJ databases">
        <authorList>
            <person name="Deng Y."/>
            <person name="Han X.-F."/>
            <person name="Zhang Y.-Q."/>
        </authorList>
    </citation>
    <scope>NUCLEOTIDE SEQUENCE</scope>
    <source>
        <strain evidence="10">CPCC 205763</strain>
    </source>
</reference>
<evidence type="ECO:0000256" key="5">
    <source>
        <dbReference type="ARBA" id="ARBA00022801"/>
    </source>
</evidence>
<gene>
    <name evidence="8" type="primary">vapC</name>
    <name evidence="10" type="ORF">N1027_02900</name>
</gene>
<evidence type="ECO:0000256" key="7">
    <source>
        <dbReference type="ARBA" id="ARBA00038093"/>
    </source>
</evidence>
<dbReference type="InterPro" id="IPR022907">
    <property type="entry name" value="VapC_family"/>
</dbReference>
<feature type="domain" description="PIN" evidence="9">
    <location>
        <begin position="10"/>
        <end position="123"/>
    </location>
</feature>
<keyword evidence="11" id="KW-1185">Reference proteome</keyword>
<comment type="cofactor">
    <cofactor evidence="1 8">
        <name>Mg(2+)</name>
        <dbReference type="ChEBI" id="CHEBI:18420"/>
    </cofactor>
</comment>
<dbReference type="RefSeq" id="WP_259504980.1">
    <property type="nucleotide sequence ID" value="NZ_JANLCM010000001.1"/>
</dbReference>